<evidence type="ECO:0000313" key="2">
    <source>
        <dbReference type="EMBL" id="KAA6373528.1"/>
    </source>
</evidence>
<organism evidence="2 3">
    <name type="scientific">Streblomastix strix</name>
    <dbReference type="NCBI Taxonomy" id="222440"/>
    <lineage>
        <taxon>Eukaryota</taxon>
        <taxon>Metamonada</taxon>
        <taxon>Preaxostyla</taxon>
        <taxon>Oxymonadida</taxon>
        <taxon>Streblomastigidae</taxon>
        <taxon>Streblomastix</taxon>
    </lineage>
</organism>
<accession>A0A5J4USY0</accession>
<keyword evidence="1" id="KW-0472">Membrane</keyword>
<dbReference type="AlphaFoldDB" id="A0A5J4USY0"/>
<dbReference type="EMBL" id="SNRW01012677">
    <property type="protein sequence ID" value="KAA6373528.1"/>
    <property type="molecule type" value="Genomic_DNA"/>
</dbReference>
<gene>
    <name evidence="2" type="ORF">EZS28_030944</name>
</gene>
<dbReference type="Proteomes" id="UP000324800">
    <property type="component" value="Unassembled WGS sequence"/>
</dbReference>
<proteinExistence type="predicted"/>
<evidence type="ECO:0000313" key="3">
    <source>
        <dbReference type="Proteomes" id="UP000324800"/>
    </source>
</evidence>
<evidence type="ECO:0000256" key="1">
    <source>
        <dbReference type="SAM" id="Phobius"/>
    </source>
</evidence>
<comment type="caution">
    <text evidence="2">The sequence shown here is derived from an EMBL/GenBank/DDBJ whole genome shotgun (WGS) entry which is preliminary data.</text>
</comment>
<sequence length="117" mass="12898">MLTFDNPPSDWINQSIIERSLKDVFNGSRTNAGKGSVLYIVSRGIDDQIGGVITLSKLPQEGINRRILLWIVIGSAILIAMIIVIIIIVIGCRKKSKHGIRSNTSSFRDSLGSYRSI</sequence>
<keyword evidence="1" id="KW-0812">Transmembrane</keyword>
<name>A0A5J4USY0_9EUKA</name>
<reference evidence="2 3" key="1">
    <citation type="submission" date="2019-03" db="EMBL/GenBank/DDBJ databases">
        <title>Single cell metagenomics reveals metabolic interactions within the superorganism composed of flagellate Streblomastix strix and complex community of Bacteroidetes bacteria on its surface.</title>
        <authorList>
            <person name="Treitli S.C."/>
            <person name="Kolisko M."/>
            <person name="Husnik F."/>
            <person name="Keeling P."/>
            <person name="Hampl V."/>
        </authorList>
    </citation>
    <scope>NUCLEOTIDE SEQUENCE [LARGE SCALE GENOMIC DNA]</scope>
    <source>
        <strain evidence="2">ST1C</strain>
    </source>
</reference>
<feature type="transmembrane region" description="Helical" evidence="1">
    <location>
        <begin position="67"/>
        <end position="92"/>
    </location>
</feature>
<protein>
    <submittedName>
        <fullName evidence="2">Uncharacterized protein</fullName>
    </submittedName>
</protein>
<keyword evidence="1" id="KW-1133">Transmembrane helix</keyword>